<dbReference type="KEGG" id="hyl:LPB072_10040"/>
<name>A0A167IGK3_9BURK</name>
<dbReference type="Proteomes" id="UP000185657">
    <property type="component" value="Unassembled WGS sequence"/>
</dbReference>
<dbReference type="HAMAP" id="MF_00688">
    <property type="entry name" value="Leu_Phe_trans"/>
    <property type="match status" value="1"/>
</dbReference>
<dbReference type="GO" id="GO:0030163">
    <property type="term" value="P:protein catabolic process"/>
    <property type="evidence" value="ECO:0007669"/>
    <property type="project" value="UniProtKB-UniRule"/>
</dbReference>
<dbReference type="PANTHER" id="PTHR30098">
    <property type="entry name" value="LEUCYL/PHENYLALANYL-TRNA--PROTEIN TRANSFERASE"/>
    <property type="match status" value="1"/>
</dbReference>
<protein>
    <recommendedName>
        <fullName evidence="4">Leucyl/phenylalanyl-tRNA--protein transferase</fullName>
        <ecNumber evidence="4">2.3.2.6</ecNumber>
    </recommendedName>
    <alternativeName>
        <fullName evidence="4">L/F-transferase</fullName>
    </alternativeName>
    <alternativeName>
        <fullName evidence="4">Leucyltransferase</fullName>
    </alternativeName>
    <alternativeName>
        <fullName evidence="4">Phenyalanyltransferase</fullName>
    </alternativeName>
</protein>
<dbReference type="InterPro" id="IPR042203">
    <property type="entry name" value="Leu/Phe-tRNA_Trfase_C"/>
</dbReference>
<reference evidence="6 7" key="1">
    <citation type="submission" date="2016-02" db="EMBL/GenBank/DDBJ databases">
        <title>Draft genome sequence of Hydrogenophaga sp. LPB0072.</title>
        <authorList>
            <person name="Shin S.-K."/>
            <person name="Yi H."/>
        </authorList>
    </citation>
    <scope>NUCLEOTIDE SEQUENCE [LARGE SCALE GENOMIC DNA]</scope>
    <source>
        <strain evidence="6 7">LPB0072</strain>
    </source>
</reference>
<dbReference type="Pfam" id="PF03588">
    <property type="entry name" value="Leu_Phe_trans"/>
    <property type="match status" value="1"/>
</dbReference>
<organism evidence="5 8">
    <name type="scientific">Hydrogenophaga crassostreae</name>
    <dbReference type="NCBI Taxonomy" id="1763535"/>
    <lineage>
        <taxon>Bacteria</taxon>
        <taxon>Pseudomonadati</taxon>
        <taxon>Pseudomonadota</taxon>
        <taxon>Betaproteobacteria</taxon>
        <taxon>Burkholderiales</taxon>
        <taxon>Comamonadaceae</taxon>
        <taxon>Hydrogenophaga</taxon>
    </lineage>
</organism>
<evidence type="ECO:0000256" key="4">
    <source>
        <dbReference type="HAMAP-Rule" id="MF_00688"/>
    </source>
</evidence>
<keyword evidence="7" id="KW-1185">Reference proteome</keyword>
<dbReference type="EMBL" id="CP017476">
    <property type="protein sequence ID" value="AOW13143.1"/>
    <property type="molecule type" value="Genomic_DNA"/>
</dbReference>
<evidence type="ECO:0000313" key="6">
    <source>
        <dbReference type="EMBL" id="OAD42712.1"/>
    </source>
</evidence>
<comment type="similarity">
    <text evidence="4">Belongs to the L/F-transferase family.</text>
</comment>
<dbReference type="InterPro" id="IPR016181">
    <property type="entry name" value="Acyl_CoA_acyltransferase"/>
</dbReference>
<dbReference type="InterPro" id="IPR042221">
    <property type="entry name" value="Leu/Phe-tRNA_Trfase_N"/>
</dbReference>
<evidence type="ECO:0000256" key="2">
    <source>
        <dbReference type="ARBA" id="ARBA00022679"/>
    </source>
</evidence>
<proteinExistence type="inferred from homology"/>
<dbReference type="Gene3D" id="3.40.630.70">
    <property type="entry name" value="Leucyl/phenylalanyl-tRNA-protein transferase, C-terminal domain"/>
    <property type="match status" value="1"/>
</dbReference>
<keyword evidence="1 4" id="KW-0963">Cytoplasm</keyword>
<comment type="subcellular location">
    <subcellularLocation>
        <location evidence="4">Cytoplasm</location>
    </subcellularLocation>
</comment>
<dbReference type="STRING" id="1763535.LPB072_10040"/>
<dbReference type="EMBL" id="LVWD01000007">
    <property type="protein sequence ID" value="OAD42712.1"/>
    <property type="molecule type" value="Genomic_DNA"/>
</dbReference>
<evidence type="ECO:0000256" key="3">
    <source>
        <dbReference type="ARBA" id="ARBA00023315"/>
    </source>
</evidence>
<dbReference type="SUPFAM" id="SSF55729">
    <property type="entry name" value="Acyl-CoA N-acyltransferases (Nat)"/>
    <property type="match status" value="1"/>
</dbReference>
<comment type="catalytic activity">
    <reaction evidence="4">
        <text>N-terminal L-lysyl-[protein] + L-leucyl-tRNA(Leu) = N-terminal L-leucyl-L-lysyl-[protein] + tRNA(Leu) + H(+)</text>
        <dbReference type="Rhea" id="RHEA:12340"/>
        <dbReference type="Rhea" id="RHEA-COMP:9613"/>
        <dbReference type="Rhea" id="RHEA-COMP:9622"/>
        <dbReference type="Rhea" id="RHEA-COMP:12670"/>
        <dbReference type="Rhea" id="RHEA-COMP:12671"/>
        <dbReference type="ChEBI" id="CHEBI:15378"/>
        <dbReference type="ChEBI" id="CHEBI:65249"/>
        <dbReference type="ChEBI" id="CHEBI:78442"/>
        <dbReference type="ChEBI" id="CHEBI:78494"/>
        <dbReference type="ChEBI" id="CHEBI:133043"/>
        <dbReference type="EC" id="2.3.2.6"/>
    </reaction>
</comment>
<dbReference type="NCBIfam" id="TIGR00667">
    <property type="entry name" value="aat"/>
    <property type="match status" value="1"/>
</dbReference>
<dbReference type="OrthoDB" id="9790282at2"/>
<evidence type="ECO:0000313" key="7">
    <source>
        <dbReference type="Proteomes" id="UP000185657"/>
    </source>
</evidence>
<dbReference type="AlphaFoldDB" id="A0A167IGK3"/>
<gene>
    <name evidence="4" type="primary">aat</name>
    <name evidence="5" type="ORF">LPB072_10040</name>
    <name evidence="6" type="ORF">LPB72_07330</name>
</gene>
<evidence type="ECO:0000256" key="1">
    <source>
        <dbReference type="ARBA" id="ARBA00022490"/>
    </source>
</evidence>
<keyword evidence="3 4" id="KW-0012">Acyltransferase</keyword>
<evidence type="ECO:0000313" key="8">
    <source>
        <dbReference type="Proteomes" id="UP000185680"/>
    </source>
</evidence>
<dbReference type="GO" id="GO:0005737">
    <property type="term" value="C:cytoplasm"/>
    <property type="evidence" value="ECO:0007669"/>
    <property type="project" value="UniProtKB-SubCell"/>
</dbReference>
<evidence type="ECO:0000313" key="5">
    <source>
        <dbReference type="EMBL" id="AOW13143.1"/>
    </source>
</evidence>
<comment type="catalytic activity">
    <reaction evidence="4">
        <text>L-phenylalanyl-tRNA(Phe) + an N-terminal L-alpha-aminoacyl-[protein] = an N-terminal L-phenylalanyl-L-alpha-aminoacyl-[protein] + tRNA(Phe)</text>
        <dbReference type="Rhea" id="RHEA:43632"/>
        <dbReference type="Rhea" id="RHEA-COMP:9668"/>
        <dbReference type="Rhea" id="RHEA-COMP:9699"/>
        <dbReference type="Rhea" id="RHEA-COMP:10636"/>
        <dbReference type="Rhea" id="RHEA-COMP:10637"/>
        <dbReference type="ChEBI" id="CHEBI:78442"/>
        <dbReference type="ChEBI" id="CHEBI:78531"/>
        <dbReference type="ChEBI" id="CHEBI:78597"/>
        <dbReference type="ChEBI" id="CHEBI:83561"/>
        <dbReference type="EC" id="2.3.2.6"/>
    </reaction>
</comment>
<dbReference type="Proteomes" id="UP000185680">
    <property type="component" value="Chromosome"/>
</dbReference>
<sequence>MTSGLRHNLTVSSTNHLPYLPWLDSGDAFPPVGIAWSDDDPAPGLVAAGRDLAVTTLVEAYSHGIFPWFSAGQPILWWSPDPRTVLRPKAFKLHRSLRKTLRHLLLAERLDIRIDHDFERVIQACARTPRKDQDGTWIVPDMVSAYTALHRAGHAHSIETWIDGELAGGLYTVNVGGMVFGESMFSHRSDASKLALTGLVAFAQAHQLPMIDCQQNTAHMATLGSETMPRTAFCDEVRVLISQTAPVWRFDPVYWNHFLSDDGF</sequence>
<dbReference type="Gene3D" id="3.30.70.3550">
    <property type="entry name" value="Leucyl/phenylalanyl-tRNA-protein transferase, N-terminal domain"/>
    <property type="match status" value="1"/>
</dbReference>
<reference evidence="5 8" key="2">
    <citation type="submission" date="2016-10" db="EMBL/GenBank/DDBJ databases">
        <title>Hydorgenophaga sp. LPB0072 isolated from gastropod.</title>
        <authorList>
            <person name="Kim E."/>
            <person name="Yi H."/>
        </authorList>
    </citation>
    <scope>NUCLEOTIDE SEQUENCE [LARGE SCALE GENOMIC DNA]</scope>
    <source>
        <strain evidence="5 8">LPB0072</strain>
    </source>
</reference>
<comment type="catalytic activity">
    <reaction evidence="4">
        <text>N-terminal L-arginyl-[protein] + L-leucyl-tRNA(Leu) = N-terminal L-leucyl-L-arginyl-[protein] + tRNA(Leu) + H(+)</text>
        <dbReference type="Rhea" id="RHEA:50416"/>
        <dbReference type="Rhea" id="RHEA-COMP:9613"/>
        <dbReference type="Rhea" id="RHEA-COMP:9622"/>
        <dbReference type="Rhea" id="RHEA-COMP:12672"/>
        <dbReference type="Rhea" id="RHEA-COMP:12673"/>
        <dbReference type="ChEBI" id="CHEBI:15378"/>
        <dbReference type="ChEBI" id="CHEBI:64719"/>
        <dbReference type="ChEBI" id="CHEBI:78442"/>
        <dbReference type="ChEBI" id="CHEBI:78494"/>
        <dbReference type="ChEBI" id="CHEBI:133044"/>
        <dbReference type="EC" id="2.3.2.6"/>
    </reaction>
</comment>
<keyword evidence="2 4" id="KW-0808">Transferase</keyword>
<dbReference type="InterPro" id="IPR004616">
    <property type="entry name" value="Leu/Phe-tRNA_Trfase"/>
</dbReference>
<dbReference type="GO" id="GO:0008914">
    <property type="term" value="F:leucyl-tRNA--protein transferase activity"/>
    <property type="evidence" value="ECO:0007669"/>
    <property type="project" value="UniProtKB-UniRule"/>
</dbReference>
<accession>A0A167IGK3</accession>
<dbReference type="EC" id="2.3.2.6" evidence="4"/>
<dbReference type="PANTHER" id="PTHR30098:SF2">
    <property type="entry name" value="LEUCYL_PHENYLALANYL-TRNA--PROTEIN TRANSFERASE"/>
    <property type="match status" value="1"/>
</dbReference>
<comment type="function">
    <text evidence="4">Functions in the N-end rule pathway of protein degradation where it conjugates Leu, Phe and, less efficiently, Met from aminoacyl-tRNAs to the N-termini of proteins containing an N-terminal arginine or lysine.</text>
</comment>